<organism evidence="5 6">
    <name type="scientific">Microbacterium horticulturae</name>
    <dbReference type="NCBI Taxonomy" id="3028316"/>
    <lineage>
        <taxon>Bacteria</taxon>
        <taxon>Bacillati</taxon>
        <taxon>Actinomycetota</taxon>
        <taxon>Actinomycetes</taxon>
        <taxon>Micrococcales</taxon>
        <taxon>Microbacteriaceae</taxon>
        <taxon>Microbacterium</taxon>
    </lineage>
</organism>
<feature type="transmembrane region" description="Helical" evidence="3">
    <location>
        <begin position="86"/>
        <end position="107"/>
    </location>
</feature>
<proteinExistence type="inferred from homology"/>
<dbReference type="PANTHER" id="PTHR30540">
    <property type="entry name" value="OSMOTIC STRESS POTASSIUM TRANSPORTER"/>
    <property type="match status" value="1"/>
</dbReference>
<evidence type="ECO:0000256" key="2">
    <source>
        <dbReference type="SAM" id="MobiDB-lite"/>
    </source>
</evidence>
<dbReference type="Proteomes" id="UP001214553">
    <property type="component" value="Chromosome"/>
</dbReference>
<evidence type="ECO:0000313" key="5">
    <source>
        <dbReference type="EMBL" id="WEG09102.1"/>
    </source>
</evidence>
<name>A0ABY8BYZ6_9MICO</name>
<evidence type="ECO:0000313" key="6">
    <source>
        <dbReference type="Proteomes" id="UP001214553"/>
    </source>
</evidence>
<evidence type="ECO:0000259" key="4">
    <source>
        <dbReference type="Pfam" id="PF02705"/>
    </source>
</evidence>
<feature type="region of interest" description="Disordered" evidence="2">
    <location>
        <begin position="1"/>
        <end position="37"/>
    </location>
</feature>
<dbReference type="InterPro" id="IPR053951">
    <property type="entry name" value="K_trans_N"/>
</dbReference>
<sequence>MSRARDEPDDPPDAEPADVASEERRDRPAAVPAEERARQQGAGQVALVALAVLGVVYGDLGTSTIYALHAVFNGGAGHLEPDRDNVLGILSLVFWTLILVVSLKYIALVLRADNRGEGGVFALVALLQPWRGVKRLPRRTLILVGLAGAAML</sequence>
<protein>
    <submittedName>
        <fullName evidence="5">KUP/HAK/KT family potassium transporter</fullName>
    </submittedName>
</protein>
<dbReference type="EMBL" id="CP119108">
    <property type="protein sequence ID" value="WEG09102.1"/>
    <property type="molecule type" value="Genomic_DNA"/>
</dbReference>
<evidence type="ECO:0000256" key="1">
    <source>
        <dbReference type="ARBA" id="ARBA00007019"/>
    </source>
</evidence>
<dbReference type="RefSeq" id="WP_275278426.1">
    <property type="nucleotide sequence ID" value="NZ_CP119108.1"/>
</dbReference>
<dbReference type="Pfam" id="PF02705">
    <property type="entry name" value="K_trans"/>
    <property type="match status" value="1"/>
</dbReference>
<feature type="compositionally biased region" description="Basic and acidic residues" evidence="2">
    <location>
        <begin position="21"/>
        <end position="37"/>
    </location>
</feature>
<comment type="similarity">
    <text evidence="1">Belongs to the HAK/KUP transporter (TC 2.A.72) family.</text>
</comment>
<feature type="compositionally biased region" description="Acidic residues" evidence="2">
    <location>
        <begin position="7"/>
        <end position="16"/>
    </location>
</feature>
<dbReference type="InterPro" id="IPR003855">
    <property type="entry name" value="K+_transporter"/>
</dbReference>
<feature type="domain" description="K+ potassium transporter integral membrane" evidence="4">
    <location>
        <begin position="49"/>
        <end position="152"/>
    </location>
</feature>
<keyword evidence="3" id="KW-0472">Membrane</keyword>
<keyword evidence="3" id="KW-0812">Transmembrane</keyword>
<feature type="transmembrane region" description="Helical" evidence="3">
    <location>
        <begin position="45"/>
        <end position="66"/>
    </location>
</feature>
<reference evidence="5 6" key="1">
    <citation type="submission" date="2023-03" db="EMBL/GenBank/DDBJ databases">
        <title>Genome sequence of Microbacterium sp. KACC 23027.</title>
        <authorList>
            <person name="Kim S."/>
            <person name="Heo J."/>
            <person name="Kwon S.-W."/>
        </authorList>
    </citation>
    <scope>NUCLEOTIDE SEQUENCE [LARGE SCALE GENOMIC DNA]</scope>
    <source>
        <strain evidence="5 6">KACC 23027</strain>
    </source>
</reference>
<keyword evidence="6" id="KW-1185">Reference proteome</keyword>
<keyword evidence="3" id="KW-1133">Transmembrane helix</keyword>
<evidence type="ECO:0000256" key="3">
    <source>
        <dbReference type="SAM" id="Phobius"/>
    </source>
</evidence>
<dbReference type="PANTHER" id="PTHR30540:SF79">
    <property type="entry name" value="LOW AFFINITY POTASSIUM TRANSPORT SYSTEM PROTEIN KUP"/>
    <property type="match status" value="1"/>
</dbReference>
<gene>
    <name evidence="5" type="ORF">PU630_00640</name>
</gene>
<accession>A0ABY8BYZ6</accession>